<name>A0A0F9E7L3_9ZZZZ</name>
<dbReference type="AlphaFoldDB" id="A0A0F9E7L3"/>
<dbReference type="EMBL" id="LAZR01026017">
    <property type="protein sequence ID" value="KKL70023.1"/>
    <property type="molecule type" value="Genomic_DNA"/>
</dbReference>
<protein>
    <recommendedName>
        <fullName evidence="2">DUF5131 family protein</fullName>
    </recommendedName>
</protein>
<feature type="non-terminal residue" evidence="1">
    <location>
        <position position="171"/>
    </location>
</feature>
<reference evidence="1" key="1">
    <citation type="journal article" date="2015" name="Nature">
        <title>Complex archaea that bridge the gap between prokaryotes and eukaryotes.</title>
        <authorList>
            <person name="Spang A."/>
            <person name="Saw J.H."/>
            <person name="Jorgensen S.L."/>
            <person name="Zaremba-Niedzwiedzka K."/>
            <person name="Martijn J."/>
            <person name="Lind A.E."/>
            <person name="van Eijk R."/>
            <person name="Schleper C."/>
            <person name="Guy L."/>
            <person name="Ettema T.J."/>
        </authorList>
    </citation>
    <scope>NUCLEOTIDE SEQUENCE</scope>
</reference>
<accession>A0A0F9E7L3</accession>
<sequence length="171" mass="19906">MGEQSGINWTEHTWNPWIGCTKVSDGCRFCYAERMAHHRKWAEWGAGKPRRLAAESTLRKPLAWNRRAERTGVREVVFCGSLMDVFDPEVPDEWRDEVFATIALTPWLDWVLLTKRPEKALEYLKGASSRLGRLHDLAWYMRFDLPKVGTVRFNPANHPLYVAGRIEWPLP</sequence>
<evidence type="ECO:0000313" key="1">
    <source>
        <dbReference type="EMBL" id="KKL70023.1"/>
    </source>
</evidence>
<gene>
    <name evidence="1" type="ORF">LCGC14_2109040</name>
</gene>
<dbReference type="InterPro" id="IPR011101">
    <property type="entry name" value="DUF5131"/>
</dbReference>
<organism evidence="1">
    <name type="scientific">marine sediment metagenome</name>
    <dbReference type="NCBI Taxonomy" id="412755"/>
    <lineage>
        <taxon>unclassified sequences</taxon>
        <taxon>metagenomes</taxon>
        <taxon>ecological metagenomes</taxon>
    </lineage>
</organism>
<dbReference type="Pfam" id="PF07505">
    <property type="entry name" value="DUF5131"/>
    <property type="match status" value="1"/>
</dbReference>
<evidence type="ECO:0008006" key="2">
    <source>
        <dbReference type="Google" id="ProtNLM"/>
    </source>
</evidence>
<comment type="caution">
    <text evidence="1">The sequence shown here is derived from an EMBL/GenBank/DDBJ whole genome shotgun (WGS) entry which is preliminary data.</text>
</comment>
<proteinExistence type="predicted"/>